<protein>
    <recommendedName>
        <fullName evidence="4">Glycosyl hydrolase family 13 catalytic domain-containing protein</fullName>
    </recommendedName>
</protein>
<dbReference type="InterPro" id="IPR013783">
    <property type="entry name" value="Ig-like_fold"/>
</dbReference>
<dbReference type="SMART" id="SM00642">
    <property type="entry name" value="Aamy"/>
    <property type="match status" value="1"/>
</dbReference>
<keyword evidence="2 3" id="KW-0732">Signal</keyword>
<dbReference type="NCBIfam" id="TIGR04183">
    <property type="entry name" value="Por_Secre_tail"/>
    <property type="match status" value="1"/>
</dbReference>
<dbReference type="Proteomes" id="UP000059672">
    <property type="component" value="Chromosome"/>
</dbReference>
<name>A0A0X8G8D2_9FLAO</name>
<dbReference type="AlphaFoldDB" id="A0A0X8G8D2"/>
<dbReference type="Gene3D" id="3.20.20.80">
    <property type="entry name" value="Glycosidases"/>
    <property type="match status" value="1"/>
</dbReference>
<keyword evidence="6" id="KW-1185">Reference proteome</keyword>
<dbReference type="Pfam" id="PF18962">
    <property type="entry name" value="Por_Secre_tail"/>
    <property type="match status" value="1"/>
</dbReference>
<dbReference type="Pfam" id="PF00128">
    <property type="entry name" value="Alpha-amylase"/>
    <property type="match status" value="1"/>
</dbReference>
<dbReference type="PANTHER" id="PTHR43002">
    <property type="entry name" value="GLYCOGEN DEBRANCHING ENZYME"/>
    <property type="match status" value="1"/>
</dbReference>
<dbReference type="Gene3D" id="2.60.40.10">
    <property type="entry name" value="Immunoglobulins"/>
    <property type="match status" value="1"/>
</dbReference>
<feature type="signal peptide" evidence="3">
    <location>
        <begin position="1"/>
        <end position="20"/>
    </location>
</feature>
<dbReference type="InterPro" id="IPR017853">
    <property type="entry name" value="GH"/>
</dbReference>
<evidence type="ECO:0000256" key="1">
    <source>
        <dbReference type="ARBA" id="ARBA00008061"/>
    </source>
</evidence>
<dbReference type="InterPro" id="IPR014756">
    <property type="entry name" value="Ig_E-set"/>
</dbReference>
<dbReference type="InterPro" id="IPR004193">
    <property type="entry name" value="Glyco_hydro_13_N"/>
</dbReference>
<dbReference type="GO" id="GO:0005509">
    <property type="term" value="F:calcium ion binding"/>
    <property type="evidence" value="ECO:0007669"/>
    <property type="project" value="InterPro"/>
</dbReference>
<dbReference type="GO" id="GO:0005975">
    <property type="term" value="P:carbohydrate metabolic process"/>
    <property type="evidence" value="ECO:0007669"/>
    <property type="project" value="InterPro"/>
</dbReference>
<dbReference type="GO" id="GO:0004553">
    <property type="term" value="F:hydrolase activity, hydrolyzing O-glycosyl compounds"/>
    <property type="evidence" value="ECO:0007669"/>
    <property type="project" value="InterPro"/>
</dbReference>
<reference evidence="6" key="1">
    <citation type="submission" date="2015-12" db="EMBL/GenBank/DDBJ databases">
        <title>Complete genome sequence of Lutibacter profundus strain LP1.</title>
        <authorList>
            <person name="Wissuwa J."/>
            <person name="Le Moine Bauer S."/>
            <person name="Stokke R."/>
            <person name="Dahle H."/>
            <person name="Steen I.H."/>
        </authorList>
    </citation>
    <scope>NUCLEOTIDE SEQUENCE [LARGE SCALE GENOMIC DNA]</scope>
    <source>
        <strain evidence="6">LP1</strain>
    </source>
</reference>
<gene>
    <name evidence="5" type="ORF">Lupro_12180</name>
</gene>
<dbReference type="Pfam" id="PF02922">
    <property type="entry name" value="CBM_48"/>
    <property type="match status" value="1"/>
</dbReference>
<dbReference type="InterPro" id="IPR028974">
    <property type="entry name" value="TSP_type-3_rpt"/>
</dbReference>
<dbReference type="InterPro" id="IPR006047">
    <property type="entry name" value="GH13_cat_dom"/>
</dbReference>
<dbReference type="KEGG" id="lut:Lupro_12180"/>
<dbReference type="STRING" id="1622118.Lupro_12180"/>
<dbReference type="SUPFAM" id="SSF103647">
    <property type="entry name" value="TSP type-3 repeat"/>
    <property type="match status" value="1"/>
</dbReference>
<dbReference type="RefSeq" id="WP_068210787.1">
    <property type="nucleotide sequence ID" value="NZ_CP013355.1"/>
</dbReference>
<reference evidence="5 6" key="2">
    <citation type="journal article" date="2016" name="Int. J. Syst. Evol. Microbiol.">
        <title>Lutibacter profundi sp. nov., isolated from a deep-sea hydrothermal system on the Arctic Mid-Ocean Ridge and emended description of the genus Lutibacter.</title>
        <authorList>
            <person name="Le Moine Bauer S."/>
            <person name="Roalkvam I."/>
            <person name="Steen I.H."/>
            <person name="Dahle H."/>
        </authorList>
    </citation>
    <scope>NUCLEOTIDE SEQUENCE [LARGE SCALE GENOMIC DNA]</scope>
    <source>
        <strain evidence="5 6">LP1</strain>
    </source>
</reference>
<comment type="similarity">
    <text evidence="1">Belongs to the glycosyl hydrolase 13 family.</text>
</comment>
<evidence type="ECO:0000256" key="2">
    <source>
        <dbReference type="ARBA" id="ARBA00022729"/>
    </source>
</evidence>
<evidence type="ECO:0000313" key="6">
    <source>
        <dbReference type="Proteomes" id="UP000059672"/>
    </source>
</evidence>
<feature type="chain" id="PRO_5007066336" description="Glycosyl hydrolase family 13 catalytic domain-containing protein" evidence="3">
    <location>
        <begin position="21"/>
        <end position="1090"/>
    </location>
</feature>
<dbReference type="SUPFAM" id="SSF51445">
    <property type="entry name" value="(Trans)glycosidases"/>
    <property type="match status" value="1"/>
</dbReference>
<dbReference type="CDD" id="cd11350">
    <property type="entry name" value="AmyAc_4"/>
    <property type="match status" value="1"/>
</dbReference>
<evidence type="ECO:0000313" key="5">
    <source>
        <dbReference type="EMBL" id="AMC11972.1"/>
    </source>
</evidence>
<dbReference type="SUPFAM" id="SSF81296">
    <property type="entry name" value="E set domains"/>
    <property type="match status" value="1"/>
</dbReference>
<feature type="domain" description="Glycosyl hydrolase family 13 catalytic" evidence="4">
    <location>
        <begin position="373"/>
        <end position="732"/>
    </location>
</feature>
<evidence type="ECO:0000259" key="4">
    <source>
        <dbReference type="SMART" id="SM00642"/>
    </source>
</evidence>
<dbReference type="OrthoDB" id="9761875at2"/>
<sequence length="1090" mass="121131">MKIKLILFLLVLPIFTFSQITTNPTIPIVNSEITIIFDATGTGLDGYTGDIYAHTGATVNGNQWQNVIGSWGDNTTQPQLTRDGSNPNLYTLLISPDVFTFYGVSTSDTVTELSFVFRSSDGTKQTNPDIFIAIYAEGLNVAFTNPSNQSVYNLNEVITISAVSSIDANLELFVNNISQQTATATTTISVTYNLDSSGSQTIKVIATANGETKETSITVYVKTPTINSTKPTGLKYGLNKNTDNSVTFLLQAPQKTDVLLLGDFNNWTLDNSFQMAKDGDDFWITLTGLDINTEFAYQYLVDYTIKVADPYSEKILDPNNDQYIPSTTYPNLKSYPAGLTTGIVSTFIINEPIYTWNVTNFEKPAKDNLIIYELHIRDFTESDSYNEALTRLDYLESLGINAIELMPISEFEGNDSWGYNPSFHGALDKAYGTKNDFKKFVDECHARGISIILDVVYNQAFGQSPLAQMYWDSANNKPAADNPWLNTDATHPFSVGNDFNHESIYTKNYVKQTMKHWINEFKIDGFRIDLSKGFTQTNNPTDVAAWGNYDASRIAILENYATDIWTNTSSDIYLILEHFADNSEETVLANYGFLLWGNSNHNYSQNTMGYASDSDISSMSYQERGWNNPNLVGYMESHDEERLMFKNLNFGNSNENYNVKNLNTALAREELAGMFLFTIPGPKMIWQFGELGYEISIDENGRTGRKPIHWEYFDDVNRKNIYNVWSTLIAFKKKQPVFNSVDFSLNVGNLTKSIVLRDASMDVVIVGNFDIVTKTITPQFTQTGTWYEYFTGVQKEISNTSESVTLNPGEYRLYSTVRLLDPRGGTAIDDSDGDGIVDTQDLCPNTPTGIAVNTTGCPIFSLPEDNFNVQVISETCPDKNNGQLVITAQTVQNYAVTINGTAYTFTDSLTVDSLAPGMYNFCITVTGETYEQCFVVEVIAGVTVSGKSSVSSNRATIEIAEGTAPFIIYVNGQEVLETNSPVFNVEVKHGDLLEVKTSKSCEGVYSKTIALLEGIVAYPNPTSGVLEIALPVSQKEVTISLYSIHSQLISRKVYPIINGKVQLNIANKPIGLYIVKVQLDKPVTLKIIKQ</sequence>
<dbReference type="PATRIC" id="fig|1622118.3.peg.2499"/>
<accession>A0A0X8G8D2</accession>
<evidence type="ECO:0000256" key="3">
    <source>
        <dbReference type="SAM" id="SignalP"/>
    </source>
</evidence>
<organism evidence="5 6">
    <name type="scientific">Lutibacter profundi</name>
    <dbReference type="NCBI Taxonomy" id="1622118"/>
    <lineage>
        <taxon>Bacteria</taxon>
        <taxon>Pseudomonadati</taxon>
        <taxon>Bacteroidota</taxon>
        <taxon>Flavobacteriia</taxon>
        <taxon>Flavobacteriales</taxon>
        <taxon>Flavobacteriaceae</taxon>
        <taxon>Lutibacter</taxon>
    </lineage>
</organism>
<proteinExistence type="inferred from homology"/>
<dbReference type="EMBL" id="CP013355">
    <property type="protein sequence ID" value="AMC11972.1"/>
    <property type="molecule type" value="Genomic_DNA"/>
</dbReference>
<dbReference type="InterPro" id="IPR026444">
    <property type="entry name" value="Secre_tail"/>
</dbReference>